<protein>
    <submittedName>
        <fullName evidence="1">Uncharacterized protein</fullName>
    </submittedName>
</protein>
<accession>A0A8H3YWT8</accession>
<dbReference type="EMBL" id="WNWR01000655">
    <property type="protein sequence ID" value="KAE9971921.1"/>
    <property type="molecule type" value="Genomic_DNA"/>
</dbReference>
<keyword evidence="2" id="KW-1185">Reference proteome</keyword>
<dbReference type="Proteomes" id="UP000490939">
    <property type="component" value="Unassembled WGS sequence"/>
</dbReference>
<name>A0A8H3YWT8_VENIN</name>
<gene>
    <name evidence="1" type="ORF">EG327_009682</name>
</gene>
<sequence>MSSSPPKSLLDLPLELRQTIPVYAFEDATTTDITLNLLIRIRFRTKVSWVEPELGQLIERPDGGADDVDNVGLPIEDEHNQYNPPLFAPNIESLAMALRDTHEQLAHDLLYVLKRALGKFEEEYDVHSREQWKIWWEENINENGDRYPSWLSWYEFYDPWYDWTTDPWYDDKRNSYEETQQEFAERQAKLGRGVSQS</sequence>
<proteinExistence type="predicted"/>
<reference evidence="1 2" key="1">
    <citation type="submission" date="2019-07" db="EMBL/GenBank/DDBJ databases">
        <title>Venturia inaequalis Genome Resource.</title>
        <authorList>
            <person name="Lichtner F.J."/>
        </authorList>
    </citation>
    <scope>NUCLEOTIDE SEQUENCE [LARGE SCALE GENOMIC DNA]</scope>
    <source>
        <strain evidence="1 2">DMI_063113</strain>
    </source>
</reference>
<comment type="caution">
    <text evidence="1">The sequence shown here is derived from an EMBL/GenBank/DDBJ whole genome shotgun (WGS) entry which is preliminary data.</text>
</comment>
<dbReference type="AlphaFoldDB" id="A0A8H3YWT8"/>
<evidence type="ECO:0000313" key="2">
    <source>
        <dbReference type="Proteomes" id="UP000490939"/>
    </source>
</evidence>
<organism evidence="1 2">
    <name type="scientific">Venturia inaequalis</name>
    <name type="common">Apple scab fungus</name>
    <dbReference type="NCBI Taxonomy" id="5025"/>
    <lineage>
        <taxon>Eukaryota</taxon>
        <taxon>Fungi</taxon>
        <taxon>Dikarya</taxon>
        <taxon>Ascomycota</taxon>
        <taxon>Pezizomycotina</taxon>
        <taxon>Dothideomycetes</taxon>
        <taxon>Pleosporomycetidae</taxon>
        <taxon>Venturiales</taxon>
        <taxon>Venturiaceae</taxon>
        <taxon>Venturia</taxon>
    </lineage>
</organism>
<evidence type="ECO:0000313" key="1">
    <source>
        <dbReference type="EMBL" id="KAE9971921.1"/>
    </source>
</evidence>